<organism evidence="2 3">
    <name type="scientific">Pseudodesulfovibrio profundus</name>
    <dbReference type="NCBI Taxonomy" id="57320"/>
    <lineage>
        <taxon>Bacteria</taxon>
        <taxon>Pseudomonadati</taxon>
        <taxon>Thermodesulfobacteriota</taxon>
        <taxon>Desulfovibrionia</taxon>
        <taxon>Desulfovibrionales</taxon>
        <taxon>Desulfovibrionaceae</taxon>
    </lineage>
</organism>
<dbReference type="SMART" id="SM00891">
    <property type="entry name" value="ERCC4"/>
    <property type="match status" value="1"/>
</dbReference>
<keyword evidence="3" id="KW-1185">Reference proteome</keyword>
<dbReference type="OrthoDB" id="5401892at2"/>
<dbReference type="RefSeq" id="WP_097013315.1">
    <property type="nucleotide sequence ID" value="NZ_LT907975.1"/>
</dbReference>
<gene>
    <name evidence="2" type="ORF">DPRO_3699</name>
</gene>
<evidence type="ECO:0000313" key="3">
    <source>
        <dbReference type="Proteomes" id="UP000219215"/>
    </source>
</evidence>
<dbReference type="InterPro" id="IPR006166">
    <property type="entry name" value="ERCC4_domain"/>
</dbReference>
<name>A0A2C8FDT0_9BACT</name>
<protein>
    <submittedName>
        <fullName evidence="2">ERCC4 domain protein</fullName>
    </submittedName>
</protein>
<dbReference type="GO" id="GO:0004518">
    <property type="term" value="F:nuclease activity"/>
    <property type="evidence" value="ECO:0007669"/>
    <property type="project" value="InterPro"/>
</dbReference>
<feature type="domain" description="ERCC4" evidence="1">
    <location>
        <begin position="5"/>
        <end position="86"/>
    </location>
</feature>
<reference evidence="3" key="1">
    <citation type="submission" date="2017-09" db="EMBL/GenBank/DDBJ databases">
        <authorList>
            <person name="Regsiter A."/>
            <person name="William W."/>
        </authorList>
    </citation>
    <scope>NUCLEOTIDE SEQUENCE [LARGE SCALE GENOMIC DNA]</scope>
    <source>
        <strain evidence="3">500-1</strain>
    </source>
</reference>
<dbReference type="KEGG" id="pprf:DPRO_3699"/>
<dbReference type="SUPFAM" id="SSF52980">
    <property type="entry name" value="Restriction endonuclease-like"/>
    <property type="match status" value="1"/>
</dbReference>
<proteinExistence type="predicted"/>
<dbReference type="InterPro" id="IPR011335">
    <property type="entry name" value="Restrct_endonuc-II-like"/>
</dbReference>
<evidence type="ECO:0000313" key="2">
    <source>
        <dbReference type="EMBL" id="SOB60615.1"/>
    </source>
</evidence>
<dbReference type="Proteomes" id="UP000219215">
    <property type="component" value="Chromosome DPRO"/>
</dbReference>
<sequence length="160" mass="18961">MSDFTIIVDSREQAPFTFERFPVSVEVGTLTTGDYAIKHFEHRFGWERKSLEDLYGSMFQGRERFAREMHRARGYEYFAVVVEAPYSVLFEQMPRRKGNPKAFVNSCRSWAQKNGIQFWFARTMGNARAEAEAEMYQQMRLMWEREIKTMKTLQKALEAK</sequence>
<evidence type="ECO:0000259" key="1">
    <source>
        <dbReference type="SMART" id="SM00891"/>
    </source>
</evidence>
<dbReference type="EMBL" id="LT907975">
    <property type="protein sequence ID" value="SOB60615.1"/>
    <property type="molecule type" value="Genomic_DNA"/>
</dbReference>
<accession>A0A2C8FDT0</accession>
<dbReference type="GO" id="GO:0003677">
    <property type="term" value="F:DNA binding"/>
    <property type="evidence" value="ECO:0007669"/>
    <property type="project" value="InterPro"/>
</dbReference>
<dbReference type="AlphaFoldDB" id="A0A2C8FDT0"/>
<dbReference type="GO" id="GO:0006259">
    <property type="term" value="P:DNA metabolic process"/>
    <property type="evidence" value="ECO:0007669"/>
    <property type="project" value="UniProtKB-ARBA"/>
</dbReference>
<dbReference type="Pfam" id="PF02732">
    <property type="entry name" value="ERCC4"/>
    <property type="match status" value="1"/>
</dbReference>
<dbReference type="Gene3D" id="3.40.50.10130">
    <property type="match status" value="1"/>
</dbReference>